<organism evidence="1 2">
    <name type="scientific">Solanum tuberosum</name>
    <name type="common">Potato</name>
    <dbReference type="NCBI Taxonomy" id="4113"/>
    <lineage>
        <taxon>Eukaryota</taxon>
        <taxon>Viridiplantae</taxon>
        <taxon>Streptophyta</taxon>
        <taxon>Embryophyta</taxon>
        <taxon>Tracheophyta</taxon>
        <taxon>Spermatophyta</taxon>
        <taxon>Magnoliopsida</taxon>
        <taxon>eudicotyledons</taxon>
        <taxon>Gunneridae</taxon>
        <taxon>Pentapetalae</taxon>
        <taxon>asterids</taxon>
        <taxon>lamiids</taxon>
        <taxon>Solanales</taxon>
        <taxon>Solanaceae</taxon>
        <taxon>Solanoideae</taxon>
        <taxon>Solaneae</taxon>
        <taxon>Solanum</taxon>
    </lineage>
</organism>
<evidence type="ECO:0000313" key="2">
    <source>
        <dbReference type="Proteomes" id="UP000826656"/>
    </source>
</evidence>
<protein>
    <submittedName>
        <fullName evidence="1">Uncharacterized protein</fullName>
    </submittedName>
</protein>
<gene>
    <name evidence="1" type="ORF">KY290_010289</name>
</gene>
<comment type="caution">
    <text evidence="1">The sequence shown here is derived from an EMBL/GenBank/DDBJ whole genome shotgun (WGS) entry which is preliminary data.</text>
</comment>
<dbReference type="EMBL" id="JAIVGD010000005">
    <property type="protein sequence ID" value="KAH0773152.1"/>
    <property type="molecule type" value="Genomic_DNA"/>
</dbReference>
<name>A0ABQ7VXD1_SOLTU</name>
<accession>A0ABQ7VXD1</accession>
<dbReference type="Proteomes" id="UP000826656">
    <property type="component" value="Unassembled WGS sequence"/>
</dbReference>
<keyword evidence="2" id="KW-1185">Reference proteome</keyword>
<sequence>MKMVAGSLLRAAAGRRRLAAAASKPFVESGKCQSGKVLLLCVVMCCCYGSVHIAATLKFCLLRRSSLVGAVQPQGFVVVVVVVDLVVRTEVGLHGGCLGMRER</sequence>
<proteinExistence type="predicted"/>
<reference evidence="1 2" key="1">
    <citation type="journal article" date="2021" name="bioRxiv">
        <title>Chromosome-scale and haplotype-resolved genome assembly of a tetraploid potato cultivar.</title>
        <authorList>
            <person name="Sun H."/>
            <person name="Jiao W.-B."/>
            <person name="Krause K."/>
            <person name="Campoy J.A."/>
            <person name="Goel M."/>
            <person name="Folz-Donahue K."/>
            <person name="Kukat C."/>
            <person name="Huettel B."/>
            <person name="Schneeberger K."/>
        </authorList>
    </citation>
    <scope>NUCLEOTIDE SEQUENCE [LARGE SCALE GENOMIC DNA]</scope>
    <source>
        <strain evidence="1">SolTubOtavaFocal</strain>
        <tissue evidence="1">Leaves</tissue>
    </source>
</reference>
<evidence type="ECO:0000313" key="1">
    <source>
        <dbReference type="EMBL" id="KAH0773152.1"/>
    </source>
</evidence>